<dbReference type="RefSeq" id="WP_258389198.1">
    <property type="nucleotide sequence ID" value="NZ_CP091430.1"/>
</dbReference>
<keyword evidence="3" id="KW-1185">Reference proteome</keyword>
<feature type="domain" description="Aminoglycoside phosphotransferase" evidence="1">
    <location>
        <begin position="26"/>
        <end position="256"/>
    </location>
</feature>
<reference evidence="2" key="1">
    <citation type="submission" date="2022-01" db="EMBL/GenBank/DDBJ databases">
        <title>Paenibacillus spongiae sp. nov., isolated from marine sponge.</title>
        <authorList>
            <person name="Li Z."/>
            <person name="Zhang M."/>
        </authorList>
    </citation>
    <scope>NUCLEOTIDE SEQUENCE</scope>
    <source>
        <strain evidence="2">PHS-Z3</strain>
    </source>
</reference>
<evidence type="ECO:0000259" key="1">
    <source>
        <dbReference type="Pfam" id="PF01636"/>
    </source>
</evidence>
<protein>
    <submittedName>
        <fullName evidence="2">Aminoglycoside phosphotransferase family protein</fullName>
    </submittedName>
</protein>
<dbReference type="Proteomes" id="UP001057877">
    <property type="component" value="Chromosome"/>
</dbReference>
<evidence type="ECO:0000313" key="2">
    <source>
        <dbReference type="EMBL" id="UVI33145.1"/>
    </source>
</evidence>
<dbReference type="PANTHER" id="PTHR21310">
    <property type="entry name" value="AMINOGLYCOSIDE PHOSPHOTRANSFERASE-RELATED-RELATED"/>
    <property type="match status" value="1"/>
</dbReference>
<accession>A0ABY5SKE4</accession>
<dbReference type="EMBL" id="CP091430">
    <property type="protein sequence ID" value="UVI33145.1"/>
    <property type="molecule type" value="Genomic_DNA"/>
</dbReference>
<dbReference type="InterPro" id="IPR011009">
    <property type="entry name" value="Kinase-like_dom_sf"/>
</dbReference>
<evidence type="ECO:0000313" key="3">
    <source>
        <dbReference type="Proteomes" id="UP001057877"/>
    </source>
</evidence>
<sequence>MTLNVLQPLFNEMIEEITLLDPGYSGHASDVWSVKTASQEVIVRSSRLRDEPNREFWWGCKFLFGIDPRQKLYFQENAKLLNRISDIPVPNIIAHHILEDREFLIVEKMKGTVLQSFTNQPAELLYHYGRWLAKVHANTYGFYGNLANTRSESKGEFHYALAQAMRLLVQRDYQQDSPIKDRLEPILEELRGLPVPPSFSPILVDMDPSQFLADNGKLSAIVDIEAYVVAPRELDFVGLEYILDHESSKSFVSGYTTILDLPELSSHRRVYRYLYRLLGVQGSVSLDKWLAQPELF</sequence>
<dbReference type="PANTHER" id="PTHR21310:SF15">
    <property type="entry name" value="AMINOGLYCOSIDE PHOSPHOTRANSFERASE DOMAIN-CONTAINING PROTEIN"/>
    <property type="match status" value="1"/>
</dbReference>
<name>A0ABY5SKE4_9BACL</name>
<gene>
    <name evidence="2" type="ORF">L1F29_15460</name>
</gene>
<dbReference type="InterPro" id="IPR051678">
    <property type="entry name" value="AGP_Transferase"/>
</dbReference>
<organism evidence="2 3">
    <name type="scientific">Paenibacillus spongiae</name>
    <dbReference type="NCBI Taxonomy" id="2909671"/>
    <lineage>
        <taxon>Bacteria</taxon>
        <taxon>Bacillati</taxon>
        <taxon>Bacillota</taxon>
        <taxon>Bacilli</taxon>
        <taxon>Bacillales</taxon>
        <taxon>Paenibacillaceae</taxon>
        <taxon>Paenibacillus</taxon>
    </lineage>
</organism>
<dbReference type="InterPro" id="IPR002575">
    <property type="entry name" value="Aminoglycoside_PTrfase"/>
</dbReference>
<dbReference type="Pfam" id="PF01636">
    <property type="entry name" value="APH"/>
    <property type="match status" value="1"/>
</dbReference>
<dbReference type="SUPFAM" id="SSF56112">
    <property type="entry name" value="Protein kinase-like (PK-like)"/>
    <property type="match status" value="1"/>
</dbReference>
<proteinExistence type="predicted"/>